<proteinExistence type="predicted"/>
<dbReference type="InterPro" id="IPR017517">
    <property type="entry name" value="Maleyloyr_isom"/>
</dbReference>
<dbReference type="NCBIfam" id="TIGR03084">
    <property type="entry name" value="TIGR03084 family metal-binding protein"/>
    <property type="match status" value="1"/>
</dbReference>
<dbReference type="Pfam" id="PF08608">
    <property type="entry name" value="Wyosine_form"/>
    <property type="match status" value="1"/>
</dbReference>
<evidence type="ECO:0000256" key="1">
    <source>
        <dbReference type="SAM" id="MobiDB-lite"/>
    </source>
</evidence>
<protein>
    <submittedName>
        <fullName evidence="4">TIGR03084 family protein</fullName>
    </submittedName>
</protein>
<dbReference type="Proteomes" id="UP000550729">
    <property type="component" value="Unassembled WGS sequence"/>
</dbReference>
<organism evidence="4 5">
    <name type="scientific">Gordonia asplenii</name>
    <dbReference type="NCBI Taxonomy" id="2725283"/>
    <lineage>
        <taxon>Bacteria</taxon>
        <taxon>Bacillati</taxon>
        <taxon>Actinomycetota</taxon>
        <taxon>Actinomycetes</taxon>
        <taxon>Mycobacteriales</taxon>
        <taxon>Gordoniaceae</taxon>
        <taxon>Gordonia</taxon>
    </lineage>
</organism>
<feature type="domain" description="Mycothiol-dependent maleylpyruvate isomerase metal-binding" evidence="3">
    <location>
        <begin position="13"/>
        <end position="147"/>
    </location>
</feature>
<dbReference type="EMBL" id="JABBNB010000004">
    <property type="protein sequence ID" value="NMO00593.1"/>
    <property type="molecule type" value="Genomic_DNA"/>
</dbReference>
<name>A0A848KVW5_9ACTN</name>
<dbReference type="NCBIfam" id="TIGR03083">
    <property type="entry name" value="maleylpyruvate isomerase family mycothiol-dependent enzyme"/>
    <property type="match status" value="1"/>
</dbReference>
<dbReference type="InterPro" id="IPR013917">
    <property type="entry name" value="tRNA_wybutosine-synth"/>
</dbReference>
<dbReference type="AlphaFoldDB" id="A0A848KVW5"/>
<dbReference type="Gene3D" id="1.20.120.450">
    <property type="entry name" value="dinb family like domain"/>
    <property type="match status" value="1"/>
</dbReference>
<comment type="caution">
    <text evidence="4">The sequence shown here is derived from an EMBL/GenBank/DDBJ whole genome shotgun (WGS) entry which is preliminary data.</text>
</comment>
<feature type="compositionally biased region" description="Basic and acidic residues" evidence="1">
    <location>
        <begin position="267"/>
        <end position="279"/>
    </location>
</feature>
<keyword evidence="5" id="KW-1185">Reference proteome</keyword>
<evidence type="ECO:0000259" key="2">
    <source>
        <dbReference type="Pfam" id="PF08608"/>
    </source>
</evidence>
<dbReference type="SUPFAM" id="SSF109854">
    <property type="entry name" value="DinB/YfiT-like putative metalloenzymes"/>
    <property type="match status" value="1"/>
</dbReference>
<evidence type="ECO:0000259" key="3">
    <source>
        <dbReference type="Pfam" id="PF11716"/>
    </source>
</evidence>
<dbReference type="InterPro" id="IPR017518">
    <property type="entry name" value="CHP03084"/>
</dbReference>
<dbReference type="InterPro" id="IPR034660">
    <property type="entry name" value="DinB/YfiT-like"/>
</dbReference>
<dbReference type="InterPro" id="IPR024344">
    <property type="entry name" value="MDMPI_metal-binding"/>
</dbReference>
<dbReference type="Pfam" id="PF11716">
    <property type="entry name" value="MDMPI_N"/>
    <property type="match status" value="1"/>
</dbReference>
<evidence type="ECO:0000313" key="4">
    <source>
        <dbReference type="EMBL" id="NMO00593.1"/>
    </source>
</evidence>
<feature type="region of interest" description="Disordered" evidence="1">
    <location>
        <begin position="254"/>
        <end position="285"/>
    </location>
</feature>
<dbReference type="RefSeq" id="WP_170193105.1">
    <property type="nucleotide sequence ID" value="NZ_JABBNB010000004.1"/>
</dbReference>
<accession>A0A848KVW5</accession>
<evidence type="ECO:0000313" key="5">
    <source>
        <dbReference type="Proteomes" id="UP000550729"/>
    </source>
</evidence>
<dbReference type="GO" id="GO:0046872">
    <property type="term" value="F:metal ion binding"/>
    <property type="evidence" value="ECO:0007669"/>
    <property type="project" value="InterPro"/>
</dbReference>
<feature type="domain" description="tRNA wybutosine-synthesis" evidence="2">
    <location>
        <begin position="186"/>
        <end position="228"/>
    </location>
</feature>
<sequence length="285" mass="30902">MALDYARLLTELRVESQGLSAVLADLSDADWALPTPAAGWSITDQVSHLAFFDDAASSAITAPDDFRSAADELISGGMDFPDRIAERYRDTRPDALRRWFTDGRAQLLDTFAATDPKARVPWYGPDMSVASSATARLMETWAHGQDVYDTLNIEHPPTLALRSIAHLGVSTFGFTHRNNGLPVPDAPVRVELTAPDGDVWTWGPETADDVVTGAATDFVFVVTQRRHRDDTNLRVVGDVAMAWMTIAQAFAGAPSPGRARLTGGESGRTDTESGRRDTESVGGQR</sequence>
<gene>
    <name evidence="4" type="ORF">HH308_05110</name>
</gene>
<reference evidence="4 5" key="1">
    <citation type="submission" date="2020-04" db="EMBL/GenBank/DDBJ databases">
        <title>Gordonia sp. nov. TBRC 11910.</title>
        <authorList>
            <person name="Suriyachadkun C."/>
        </authorList>
    </citation>
    <scope>NUCLEOTIDE SEQUENCE [LARGE SCALE GENOMIC DNA]</scope>
    <source>
        <strain evidence="4 5">TBRC 11910</strain>
    </source>
</reference>